<feature type="domain" description="Nudix hydrolase" evidence="1">
    <location>
        <begin position="59"/>
        <end position="191"/>
    </location>
</feature>
<dbReference type="Pfam" id="PF00293">
    <property type="entry name" value="NUDIX"/>
    <property type="match status" value="1"/>
</dbReference>
<organism evidence="2 3">
    <name type="scientific">Mycobacterium pseudokansasii</name>
    <dbReference type="NCBI Taxonomy" id="2341080"/>
    <lineage>
        <taxon>Bacteria</taxon>
        <taxon>Bacillati</taxon>
        <taxon>Actinomycetota</taxon>
        <taxon>Actinomycetes</taxon>
        <taxon>Mycobacteriales</taxon>
        <taxon>Mycobacteriaceae</taxon>
        <taxon>Mycobacterium</taxon>
    </lineage>
</organism>
<dbReference type="SUPFAM" id="SSF55811">
    <property type="entry name" value="Nudix"/>
    <property type="match status" value="1"/>
</dbReference>
<protein>
    <recommendedName>
        <fullName evidence="1">Nudix hydrolase domain-containing protein</fullName>
    </recommendedName>
</protein>
<keyword evidence="3" id="KW-1185">Reference proteome</keyword>
<dbReference type="InterPro" id="IPR015797">
    <property type="entry name" value="NUDIX_hydrolase-like_dom_sf"/>
</dbReference>
<evidence type="ECO:0000259" key="1">
    <source>
        <dbReference type="PROSITE" id="PS51462"/>
    </source>
</evidence>
<dbReference type="Proteomes" id="UP000268285">
    <property type="component" value="Unassembled WGS sequence"/>
</dbReference>
<accession>A0A498QPB2</accession>
<dbReference type="EMBL" id="UPHU01000001">
    <property type="protein sequence ID" value="VBA48363.1"/>
    <property type="molecule type" value="Genomic_DNA"/>
</dbReference>
<reference evidence="2 3" key="1">
    <citation type="submission" date="2018-09" db="EMBL/GenBank/DDBJ databases">
        <authorList>
            <person name="Tagini F."/>
        </authorList>
    </citation>
    <scope>NUCLEOTIDE SEQUENCE [LARGE SCALE GENOMIC DNA]</scope>
    <source>
        <strain evidence="2 3">MK142</strain>
    </source>
</reference>
<proteinExistence type="predicted"/>
<evidence type="ECO:0000313" key="3">
    <source>
        <dbReference type="Proteomes" id="UP000268285"/>
    </source>
</evidence>
<gene>
    <name evidence="2" type="ORF">LAUMK142_01292</name>
</gene>
<dbReference type="CDD" id="cd03674">
    <property type="entry name" value="NUDIX_Hydrolase"/>
    <property type="match status" value="1"/>
</dbReference>
<dbReference type="InterPro" id="IPR000086">
    <property type="entry name" value="NUDIX_hydrolase_dom"/>
</dbReference>
<dbReference type="AlphaFoldDB" id="A0A498QPB2"/>
<dbReference type="PROSITE" id="PS51462">
    <property type="entry name" value="NUDIX"/>
    <property type="match status" value="1"/>
</dbReference>
<dbReference type="Gene3D" id="3.90.79.10">
    <property type="entry name" value="Nucleoside Triphosphate Pyrophosphohydrolase"/>
    <property type="match status" value="1"/>
</dbReference>
<name>A0A498QPB2_9MYCO</name>
<sequence>MDCPSRSPTQPGVALSIRDSVIATLTDWQAPDPGQDSLRHAVLAFVHARADACRRECEAGHVTASTLVLDDSGSRVLLCLHRRFGRWVQLGGHCEDDDRDVVAAALREATEESGITGLRLAPELVAVHVHPVTCSLGVPTRHLDLQFMAHAPAGAQIAISEESEDLRWWPAEQLPPGTDHGLAYLVAQATQAPRRA</sequence>
<evidence type="ECO:0000313" key="2">
    <source>
        <dbReference type="EMBL" id="VBA48363.1"/>
    </source>
</evidence>